<proteinExistence type="predicted"/>
<dbReference type="PANTHER" id="PTHR46443">
    <property type="entry name" value="FCS-LIKE ZINC FINGER 8"/>
    <property type="match status" value="1"/>
</dbReference>
<reference evidence="2" key="1">
    <citation type="journal article" date="2018" name="Gigascience">
        <title>Genome assembly of the Pink Ipe (Handroanthus impetiginosus, Bignoniaceae), a highly valued, ecologically keystone Neotropical timber forest tree.</title>
        <authorList>
            <person name="Silva-Junior O.B."/>
            <person name="Grattapaglia D."/>
            <person name="Novaes E."/>
            <person name="Collevatti R.G."/>
        </authorList>
    </citation>
    <scope>NUCLEOTIDE SEQUENCE [LARGE SCALE GENOMIC DNA]</scope>
    <source>
        <strain evidence="2">cv. UFG-1</strain>
    </source>
</reference>
<dbReference type="STRING" id="429701.A0A2G9HAJ8"/>
<organism evidence="1 2">
    <name type="scientific">Handroanthus impetiginosus</name>
    <dbReference type="NCBI Taxonomy" id="429701"/>
    <lineage>
        <taxon>Eukaryota</taxon>
        <taxon>Viridiplantae</taxon>
        <taxon>Streptophyta</taxon>
        <taxon>Embryophyta</taxon>
        <taxon>Tracheophyta</taxon>
        <taxon>Spermatophyta</taxon>
        <taxon>Magnoliopsida</taxon>
        <taxon>eudicotyledons</taxon>
        <taxon>Gunneridae</taxon>
        <taxon>Pentapetalae</taxon>
        <taxon>asterids</taxon>
        <taxon>lamiids</taxon>
        <taxon>Lamiales</taxon>
        <taxon>Bignoniaceae</taxon>
        <taxon>Crescentiina</taxon>
        <taxon>Tabebuia alliance</taxon>
        <taxon>Handroanthus</taxon>
    </lineage>
</organism>
<protein>
    <submittedName>
        <fullName evidence="1">Uncharacterized protein</fullName>
    </submittedName>
</protein>
<sequence>MADENPTTAISSFLCYPKFLNGLWTKSASDTETTLMSPTSILDTKNPSIFQNPFKSSPKYPNANSKIPKSEPQATGLALIESLNSEKSDENYSNYVNRKVLFQSNLSSFNLSLPFPAESPSDFGIKTRSSQVSSLVSETPTKNLAKQLSLKEMEVCEDYTCVIIHGPNPKTTHIFDDCVVESSCGEDVEVCDQKKKESDHECEDIYTYRG</sequence>
<name>A0A2G9HAJ8_9LAMI</name>
<dbReference type="EMBL" id="NKXS01002252">
    <property type="protein sequence ID" value="PIN14561.1"/>
    <property type="molecule type" value="Genomic_DNA"/>
</dbReference>
<dbReference type="AlphaFoldDB" id="A0A2G9HAJ8"/>
<evidence type="ECO:0000313" key="1">
    <source>
        <dbReference type="EMBL" id="PIN14561.1"/>
    </source>
</evidence>
<gene>
    <name evidence="1" type="ORF">CDL12_12795</name>
</gene>
<keyword evidence="2" id="KW-1185">Reference proteome</keyword>
<evidence type="ECO:0000313" key="2">
    <source>
        <dbReference type="Proteomes" id="UP000231279"/>
    </source>
</evidence>
<dbReference type="Proteomes" id="UP000231279">
    <property type="component" value="Unassembled WGS sequence"/>
</dbReference>
<dbReference type="InterPro" id="IPR044593">
    <property type="entry name" value="FLZ8/MARD1"/>
</dbReference>
<comment type="caution">
    <text evidence="1">The sequence shown here is derived from an EMBL/GenBank/DDBJ whole genome shotgun (WGS) entry which is preliminary data.</text>
</comment>
<dbReference type="PANTHER" id="PTHR46443:SF3">
    <property type="entry name" value="PROTEIN MARD1"/>
    <property type="match status" value="1"/>
</dbReference>
<accession>A0A2G9HAJ8</accession>
<dbReference type="OrthoDB" id="1902692at2759"/>